<name>A0A1H0IER5_9ACTN</name>
<evidence type="ECO:0000256" key="2">
    <source>
        <dbReference type="SAM" id="SignalP"/>
    </source>
</evidence>
<dbReference type="InterPro" id="IPR012334">
    <property type="entry name" value="Pectin_lyas_fold"/>
</dbReference>
<keyword evidence="1" id="KW-0812">Transmembrane</keyword>
<proteinExistence type="predicted"/>
<dbReference type="OrthoDB" id="5172916at2"/>
<feature type="domain" description="Right handed beta helix" evidence="3">
    <location>
        <begin position="224"/>
        <end position="363"/>
    </location>
</feature>
<dbReference type="RefSeq" id="WP_091026347.1">
    <property type="nucleotide sequence ID" value="NZ_BKAE01000009.1"/>
</dbReference>
<dbReference type="InterPro" id="IPR011050">
    <property type="entry name" value="Pectin_lyase_fold/virulence"/>
</dbReference>
<feature type="signal peptide" evidence="2">
    <location>
        <begin position="1"/>
        <end position="25"/>
    </location>
</feature>
<keyword evidence="1" id="KW-1133">Transmembrane helix</keyword>
<dbReference type="Proteomes" id="UP000199004">
    <property type="component" value="Unassembled WGS sequence"/>
</dbReference>
<dbReference type="SUPFAM" id="SSF51126">
    <property type="entry name" value="Pectin lyase-like"/>
    <property type="match status" value="1"/>
</dbReference>
<dbReference type="Gene3D" id="2.160.20.10">
    <property type="entry name" value="Single-stranded right-handed beta-helix, Pectin lyase-like"/>
    <property type="match status" value="1"/>
</dbReference>
<dbReference type="AlphaFoldDB" id="A0A1H0IER5"/>
<feature type="chain" id="PRO_5039647139" evidence="2">
    <location>
        <begin position="26"/>
        <end position="621"/>
    </location>
</feature>
<gene>
    <name evidence="4" type="ORF">SAMN05192576_3774</name>
</gene>
<evidence type="ECO:0000259" key="3">
    <source>
        <dbReference type="Pfam" id="PF13229"/>
    </source>
</evidence>
<dbReference type="InterPro" id="IPR039448">
    <property type="entry name" value="Beta_helix"/>
</dbReference>
<evidence type="ECO:0000256" key="1">
    <source>
        <dbReference type="SAM" id="Phobius"/>
    </source>
</evidence>
<keyword evidence="2" id="KW-0732">Signal</keyword>
<keyword evidence="1" id="KW-0472">Membrane</keyword>
<dbReference type="EMBL" id="FNIC01000007">
    <property type="protein sequence ID" value="SDO29845.1"/>
    <property type="molecule type" value="Genomic_DNA"/>
</dbReference>
<accession>A0A1H0IER5</accession>
<evidence type="ECO:0000313" key="4">
    <source>
        <dbReference type="EMBL" id="SDO29845.1"/>
    </source>
</evidence>
<dbReference type="STRING" id="1005944.SAMN05192576_3774"/>
<keyword evidence="5" id="KW-1185">Reference proteome</keyword>
<feature type="transmembrane region" description="Helical" evidence="1">
    <location>
        <begin position="593"/>
        <end position="612"/>
    </location>
</feature>
<reference evidence="4 5" key="1">
    <citation type="submission" date="2016-10" db="EMBL/GenBank/DDBJ databases">
        <authorList>
            <person name="de Groot N.N."/>
        </authorList>
    </citation>
    <scope>NUCLEOTIDE SEQUENCE [LARGE SCALE GENOMIC DNA]</scope>
    <source>
        <strain evidence="4 5">CGMCC 1.11147</strain>
    </source>
</reference>
<protein>
    <submittedName>
        <fullName evidence="4">Right handed beta helix region</fullName>
    </submittedName>
</protein>
<organism evidence="4 5">
    <name type="scientific">Nocardioides szechwanensis</name>
    <dbReference type="NCBI Taxonomy" id="1005944"/>
    <lineage>
        <taxon>Bacteria</taxon>
        <taxon>Bacillati</taxon>
        <taxon>Actinomycetota</taxon>
        <taxon>Actinomycetes</taxon>
        <taxon>Propionibacteriales</taxon>
        <taxon>Nocardioidaceae</taxon>
        <taxon>Nocardioides</taxon>
    </lineage>
</organism>
<sequence length="621" mass="68081">MSRFRRLVLSLFVIPALSASGLVLGGQTAASAHEERPAEFPKGLGAVPKFLGYDNPRSRVVCKGADSERRIKAMPAGAAKQRSLRLLERCEFSSIQDAVRSITKRRTSIYVLPGVYEERKWGQRKRSDYCSHLGTQSDEPLLGSNYIGSISSPETPAPDGLAAEAEAETDPIALSYADQRRCPYNLNLISIFGDQTPGNGSIACDSRFCGTQIVGTGRRMTDVVVDNDFQKLNAIRLDRAGGSYVSNMTFQQAEFNAVYVLETDGFVLDRLITRGNDEYGILAFASDHGLIQRSNAYYNGDSGIYPGSGSDLNGDNPEFEVTRYAIEIRNNRSHHNTLGYSGTAGNSIWAHHNDFYDNATGIATDSLFPGHPGLPQDHARWDHNEVYRNNTNWYTKFVDQGVCDLPMPQRGYINGTVCPVVPTPVGTGVLIAGGNYNSTDHNWIYDNWRVGTMQFWVPAPLRDEMDPAKLYDTSNHNHTTDNHMGSTPEGKVLENGMDHWWDDQGVGNCWQGNIYADGTQDDNFVLPLSCTDGGSVFLPGAPVKDAGFLSCSEYDRSDPTLRHPPGCEWFDSPTKPSANRAASDVPGADRERAVSGAPLFAATGGLILLLSLGRKRRARTA</sequence>
<dbReference type="Pfam" id="PF13229">
    <property type="entry name" value="Beta_helix"/>
    <property type="match status" value="1"/>
</dbReference>
<evidence type="ECO:0000313" key="5">
    <source>
        <dbReference type="Proteomes" id="UP000199004"/>
    </source>
</evidence>